<evidence type="ECO:0000313" key="2">
    <source>
        <dbReference type="Proteomes" id="UP000193450"/>
    </source>
</evidence>
<dbReference type="KEGG" id="osg:BST96_17575"/>
<dbReference type="EMBL" id="CP019343">
    <property type="protein sequence ID" value="ARN75757.1"/>
    <property type="molecule type" value="Genomic_DNA"/>
</dbReference>
<evidence type="ECO:0008006" key="3">
    <source>
        <dbReference type="Google" id="ProtNLM"/>
    </source>
</evidence>
<name>A0A1X9NLP7_9GAMM</name>
<sequence>MINFSLVVVALLGLLALLARLGLKAKLKQRQYIKQYDKAFIDAVNQQQAVVALQSLYRLIDQRPRYQGITTLEAVFEPDQACLQLVNQLKRHACGAGEPKALSLSEARQLLHYLKQAERQRWPWQQTVVLSLNH</sequence>
<evidence type="ECO:0000313" key="1">
    <source>
        <dbReference type="EMBL" id="ARN75757.1"/>
    </source>
</evidence>
<dbReference type="AlphaFoldDB" id="A0A1X9NLP7"/>
<gene>
    <name evidence="1" type="ORF">BST96_17575</name>
</gene>
<proteinExistence type="predicted"/>
<organism evidence="1 2">
    <name type="scientific">Oceanicoccus sagamiensis</name>
    <dbReference type="NCBI Taxonomy" id="716816"/>
    <lineage>
        <taxon>Bacteria</taxon>
        <taxon>Pseudomonadati</taxon>
        <taxon>Pseudomonadota</taxon>
        <taxon>Gammaproteobacteria</taxon>
        <taxon>Cellvibrionales</taxon>
        <taxon>Spongiibacteraceae</taxon>
        <taxon>Oceanicoccus</taxon>
    </lineage>
</organism>
<dbReference type="Proteomes" id="UP000193450">
    <property type="component" value="Chromosome"/>
</dbReference>
<reference evidence="1 2" key="1">
    <citation type="submission" date="2016-11" db="EMBL/GenBank/DDBJ databases">
        <title>Trade-off between light-utilization and light-protection in marine flavobacteria.</title>
        <authorList>
            <person name="Kumagai Y."/>
        </authorList>
    </citation>
    <scope>NUCLEOTIDE SEQUENCE [LARGE SCALE GENOMIC DNA]</scope>
    <source>
        <strain evidence="1 2">NBRC 107125</strain>
    </source>
</reference>
<accession>A0A1X9NLP7</accession>
<dbReference type="RefSeq" id="WP_085759950.1">
    <property type="nucleotide sequence ID" value="NZ_CP019343.1"/>
</dbReference>
<dbReference type="STRING" id="716816.BST96_17575"/>
<keyword evidence="2" id="KW-1185">Reference proteome</keyword>
<protein>
    <recommendedName>
        <fullName evidence="3">DUF2489 domain-containing protein</fullName>
    </recommendedName>
</protein>